<proteinExistence type="predicted"/>
<comment type="caution">
    <text evidence="2">The sequence shown here is derived from an EMBL/GenBank/DDBJ whole genome shotgun (WGS) entry which is preliminary data.</text>
</comment>
<dbReference type="Proteomes" id="UP000606730">
    <property type="component" value="Unassembled WGS sequence"/>
</dbReference>
<dbReference type="AlphaFoldDB" id="A0A917AML2"/>
<accession>A0A917AML2</accession>
<dbReference type="OrthoDB" id="7801437at2"/>
<evidence type="ECO:0000313" key="2">
    <source>
        <dbReference type="EMBL" id="GGE60937.1"/>
    </source>
</evidence>
<reference evidence="2" key="1">
    <citation type="journal article" date="2014" name="Int. J. Syst. Evol. Microbiol.">
        <title>Complete genome sequence of Corynebacterium casei LMG S-19264T (=DSM 44701T), isolated from a smear-ripened cheese.</title>
        <authorList>
            <consortium name="US DOE Joint Genome Institute (JGI-PGF)"/>
            <person name="Walter F."/>
            <person name="Albersmeier A."/>
            <person name="Kalinowski J."/>
            <person name="Ruckert C."/>
        </authorList>
    </citation>
    <scope>NUCLEOTIDE SEQUENCE</scope>
    <source>
        <strain evidence="2">CGMCC 1.16012</strain>
    </source>
</reference>
<dbReference type="EMBL" id="BMKN01000003">
    <property type="protein sequence ID" value="GGE60937.1"/>
    <property type="molecule type" value="Genomic_DNA"/>
</dbReference>
<dbReference type="InterPro" id="IPR036366">
    <property type="entry name" value="PGBDSf"/>
</dbReference>
<name>A0A917AML2_9RHOB</name>
<sequence length="503" mass="54077">MTKLPPARAKKLQELLNRVVKPKPPLSVDGIVGKKTTAALKQMQGMAGLKKSGVVDAETASVIARAMKTGKVEKEQPKHYFKVGGKVVGMTEKEYQAYKKKLIRDLRRGPVLQMKINAEAAMFEWEHFDKLNKDQWFVSLCIETTRGANLPPKSMMTHAIKCYQQVEGALAAGDIKKFSTIYPKCEMAVNDAVNKMRNYRIQMIEGGGNWVTGLTFTKTASFTFVGIFAAPAAGAALGTGALASAVIGGAAVATTESAASEVGNWSAGKKNWTPGGALLNVVIDGSIGAIIGYFTKGGSGGKHVVEAAVEKLLPKLAKETGFKLLSKTALKKAAMFLMTEGLKKTVEDALKDAAKMAKGDKTMTMDKFLNNMVMNFVKGAALGPVGKVIEKFAKNAADNMDPRHEKMLWDAALAEASKQAKGRTIHISMVDKKATDQIAAAINKTTSKVFDAVVGDIYDKWKGPMSPAAFEKELRAKLWTPAMIKQISKEAGKIIAKSAKVAS</sequence>
<reference evidence="2" key="2">
    <citation type="submission" date="2020-09" db="EMBL/GenBank/DDBJ databases">
        <authorList>
            <person name="Sun Q."/>
            <person name="Zhou Y."/>
        </authorList>
    </citation>
    <scope>NUCLEOTIDE SEQUENCE</scope>
    <source>
        <strain evidence="2">CGMCC 1.16012</strain>
    </source>
</reference>
<dbReference type="InterPro" id="IPR036365">
    <property type="entry name" value="PGBD-like_sf"/>
</dbReference>
<dbReference type="Gene3D" id="1.10.101.10">
    <property type="entry name" value="PGBD-like superfamily/PGBD"/>
    <property type="match status" value="1"/>
</dbReference>
<dbReference type="Pfam" id="PF01471">
    <property type="entry name" value="PG_binding_1"/>
    <property type="match status" value="1"/>
</dbReference>
<evidence type="ECO:0000313" key="3">
    <source>
        <dbReference type="Proteomes" id="UP000606730"/>
    </source>
</evidence>
<protein>
    <recommendedName>
        <fullName evidence="1">Peptidoglycan binding-like domain-containing protein</fullName>
    </recommendedName>
</protein>
<dbReference type="InterPro" id="IPR002477">
    <property type="entry name" value="Peptidoglycan-bd-like"/>
</dbReference>
<dbReference type="SUPFAM" id="SSF47090">
    <property type="entry name" value="PGBD-like"/>
    <property type="match status" value="1"/>
</dbReference>
<organism evidence="2 3">
    <name type="scientific">Actibacterium pelagium</name>
    <dbReference type="NCBI Taxonomy" id="2029103"/>
    <lineage>
        <taxon>Bacteria</taxon>
        <taxon>Pseudomonadati</taxon>
        <taxon>Pseudomonadota</taxon>
        <taxon>Alphaproteobacteria</taxon>
        <taxon>Rhodobacterales</taxon>
        <taxon>Roseobacteraceae</taxon>
        <taxon>Actibacterium</taxon>
    </lineage>
</organism>
<dbReference type="RefSeq" id="WP_095595450.1">
    <property type="nucleotide sequence ID" value="NZ_BMKN01000003.1"/>
</dbReference>
<gene>
    <name evidence="2" type="ORF">GCM10011517_30580</name>
</gene>
<keyword evidence="3" id="KW-1185">Reference proteome</keyword>
<evidence type="ECO:0000259" key="1">
    <source>
        <dbReference type="Pfam" id="PF01471"/>
    </source>
</evidence>
<feature type="domain" description="Peptidoglycan binding-like" evidence="1">
    <location>
        <begin position="10"/>
        <end position="61"/>
    </location>
</feature>